<evidence type="ECO:0000256" key="7">
    <source>
        <dbReference type="ARBA" id="ARBA00022692"/>
    </source>
</evidence>
<evidence type="ECO:0000313" key="11">
    <source>
        <dbReference type="EMBL" id="RUO32556.1"/>
    </source>
</evidence>
<evidence type="ECO:0000256" key="4">
    <source>
        <dbReference type="ARBA" id="ARBA00017522"/>
    </source>
</evidence>
<evidence type="ECO:0000256" key="3">
    <source>
        <dbReference type="ARBA" id="ARBA00006669"/>
    </source>
</evidence>
<evidence type="ECO:0000256" key="8">
    <source>
        <dbReference type="ARBA" id="ARBA00022989"/>
    </source>
</evidence>
<feature type="transmembrane region" description="Helical" evidence="10">
    <location>
        <begin position="36"/>
        <end position="55"/>
    </location>
</feature>
<comment type="function">
    <text evidence="1">Required for nicotinamide riboside transport across the inner membrane.</text>
</comment>
<dbReference type="GO" id="GO:0005886">
    <property type="term" value="C:plasma membrane"/>
    <property type="evidence" value="ECO:0007669"/>
    <property type="project" value="UniProtKB-SubCell"/>
</dbReference>
<keyword evidence="9 10" id="KW-0472">Membrane</keyword>
<feature type="transmembrane region" description="Helical" evidence="10">
    <location>
        <begin position="61"/>
        <end position="80"/>
    </location>
</feature>
<dbReference type="Proteomes" id="UP000287823">
    <property type="component" value="Unassembled WGS sequence"/>
</dbReference>
<feature type="transmembrane region" description="Helical" evidence="10">
    <location>
        <begin position="176"/>
        <end position="194"/>
    </location>
</feature>
<dbReference type="PANTHER" id="PTHR36122:SF2">
    <property type="entry name" value="NICOTINAMIDE RIBOSIDE TRANSPORTER PNUC"/>
    <property type="match status" value="1"/>
</dbReference>
<evidence type="ECO:0000256" key="5">
    <source>
        <dbReference type="ARBA" id="ARBA00022448"/>
    </source>
</evidence>
<keyword evidence="5" id="KW-0813">Transport</keyword>
<accession>A0A432WFH7</accession>
<dbReference type="AlphaFoldDB" id="A0A432WFH7"/>
<keyword evidence="12" id="KW-1185">Reference proteome</keyword>
<sequence length="215" mass="24563">MSAWLTELLALTSQWELLAVLLAAAYVVLAIRQSLWCWPAAAISASIYTGLFIQGSLYMESALQLFYVVMAGYGFYSWVSHRRQHSGSGPGIAITTMGWRTHLLCLIGLTLLSTMLAWLLSRYTDADMVWLDTPTTVFSLFATVLVARRVLENWLYWIVIDFAYVALFWSKGFYPTAVLFAVYTLMAFIGYWRWRQSYQAQQRTDAGSLSEQYSY</sequence>
<dbReference type="PANTHER" id="PTHR36122">
    <property type="entry name" value="NICOTINAMIDE RIBOSIDE TRANSPORTER PNUC"/>
    <property type="match status" value="1"/>
</dbReference>
<evidence type="ECO:0000256" key="10">
    <source>
        <dbReference type="SAM" id="Phobius"/>
    </source>
</evidence>
<proteinExistence type="inferred from homology"/>
<name>A0A432WFH7_9GAMM</name>
<organism evidence="11 12">
    <name type="scientific">Aliidiomarina soli</name>
    <dbReference type="NCBI Taxonomy" id="1928574"/>
    <lineage>
        <taxon>Bacteria</taxon>
        <taxon>Pseudomonadati</taxon>
        <taxon>Pseudomonadota</taxon>
        <taxon>Gammaproteobacteria</taxon>
        <taxon>Alteromonadales</taxon>
        <taxon>Idiomarinaceae</taxon>
        <taxon>Aliidiomarina</taxon>
    </lineage>
</organism>
<gene>
    <name evidence="11" type="ORF">CWE14_10460</name>
</gene>
<evidence type="ECO:0000256" key="9">
    <source>
        <dbReference type="ARBA" id="ARBA00023136"/>
    </source>
</evidence>
<keyword evidence="7 10" id="KW-0812">Transmembrane</keyword>
<dbReference type="NCBIfam" id="TIGR01528">
    <property type="entry name" value="NMN_trans_PnuC"/>
    <property type="match status" value="1"/>
</dbReference>
<comment type="caution">
    <text evidence="11">The sequence shown here is derived from an EMBL/GenBank/DDBJ whole genome shotgun (WGS) entry which is preliminary data.</text>
</comment>
<feature type="transmembrane region" description="Helical" evidence="10">
    <location>
        <begin position="129"/>
        <end position="147"/>
    </location>
</feature>
<evidence type="ECO:0000256" key="2">
    <source>
        <dbReference type="ARBA" id="ARBA00004651"/>
    </source>
</evidence>
<dbReference type="EMBL" id="PIPO01000004">
    <property type="protein sequence ID" value="RUO32556.1"/>
    <property type="molecule type" value="Genomic_DNA"/>
</dbReference>
<protein>
    <recommendedName>
        <fullName evidence="4">Nicotinamide riboside transporter PnuC</fullName>
    </recommendedName>
</protein>
<reference evidence="11 12" key="1">
    <citation type="journal article" date="2011" name="Front. Microbiol.">
        <title>Genomic signatures of strain selection and enhancement in Bacillus atrophaeus var. globigii, a historical biowarfare simulant.</title>
        <authorList>
            <person name="Gibbons H.S."/>
            <person name="Broomall S.M."/>
            <person name="McNew L.A."/>
            <person name="Daligault H."/>
            <person name="Chapman C."/>
            <person name="Bruce D."/>
            <person name="Karavis M."/>
            <person name="Krepps M."/>
            <person name="McGregor P.A."/>
            <person name="Hong C."/>
            <person name="Park K.H."/>
            <person name="Akmal A."/>
            <person name="Feldman A."/>
            <person name="Lin J.S."/>
            <person name="Chang W.E."/>
            <person name="Higgs B.W."/>
            <person name="Demirev P."/>
            <person name="Lindquist J."/>
            <person name="Liem A."/>
            <person name="Fochler E."/>
            <person name="Read T.D."/>
            <person name="Tapia R."/>
            <person name="Johnson S."/>
            <person name="Bishop-Lilly K.A."/>
            <person name="Detter C."/>
            <person name="Han C."/>
            <person name="Sozhamannan S."/>
            <person name="Rosenzweig C.N."/>
            <person name="Skowronski E.W."/>
        </authorList>
    </citation>
    <scope>NUCLEOTIDE SEQUENCE [LARGE SCALE GENOMIC DNA]</scope>
    <source>
        <strain evidence="11 12">Y4G10-17</strain>
    </source>
</reference>
<dbReference type="GO" id="GO:0034257">
    <property type="term" value="F:nicotinamide riboside transmembrane transporter activity"/>
    <property type="evidence" value="ECO:0007669"/>
    <property type="project" value="InterPro"/>
</dbReference>
<keyword evidence="8 10" id="KW-1133">Transmembrane helix</keyword>
<comment type="subcellular location">
    <subcellularLocation>
        <location evidence="2">Cell membrane</location>
        <topology evidence="2">Multi-pass membrane protein</topology>
    </subcellularLocation>
</comment>
<dbReference type="RefSeq" id="WP_126799320.1">
    <property type="nucleotide sequence ID" value="NZ_PIPO01000004.1"/>
</dbReference>
<comment type="similarity">
    <text evidence="3">Belongs to the nicotinamide ribonucleoside (NR) uptake permease (TC 4.B.1) family.</text>
</comment>
<dbReference type="Pfam" id="PF04973">
    <property type="entry name" value="NMN_transporter"/>
    <property type="match status" value="1"/>
</dbReference>
<evidence type="ECO:0000256" key="1">
    <source>
        <dbReference type="ARBA" id="ARBA00002672"/>
    </source>
</evidence>
<keyword evidence="6" id="KW-1003">Cell membrane</keyword>
<evidence type="ECO:0000256" key="6">
    <source>
        <dbReference type="ARBA" id="ARBA00022475"/>
    </source>
</evidence>
<evidence type="ECO:0000313" key="12">
    <source>
        <dbReference type="Proteomes" id="UP000287823"/>
    </source>
</evidence>
<dbReference type="InterPro" id="IPR006419">
    <property type="entry name" value="NMN_transpt_PnuC"/>
</dbReference>
<feature type="transmembrane region" description="Helical" evidence="10">
    <location>
        <begin position="12"/>
        <end position="29"/>
    </location>
</feature>
<feature type="transmembrane region" description="Helical" evidence="10">
    <location>
        <begin position="154"/>
        <end position="170"/>
    </location>
</feature>
<feature type="transmembrane region" description="Helical" evidence="10">
    <location>
        <begin position="101"/>
        <end position="123"/>
    </location>
</feature>